<keyword evidence="3" id="KW-0472">Membrane</keyword>
<dbReference type="PANTHER" id="PTHR28074:SF1">
    <property type="entry name" value="ATP SYNTHASE SUBUNIT K, MITOCHONDRIAL"/>
    <property type="match status" value="1"/>
</dbReference>
<evidence type="ECO:0000313" key="6">
    <source>
        <dbReference type="Proteomes" id="UP000309340"/>
    </source>
</evidence>
<evidence type="ECO:0000256" key="3">
    <source>
        <dbReference type="ARBA" id="ARBA00023136"/>
    </source>
</evidence>
<protein>
    <recommendedName>
        <fullName evidence="7">ATP synthase subunit K, mitochondrial</fullName>
    </recommendedName>
</protein>
<comment type="caution">
    <text evidence="5">The sequence shown here is derived from an EMBL/GenBank/DDBJ whole genome shotgun (WGS) entry which is preliminary data.</text>
</comment>
<dbReference type="OrthoDB" id="2094445at2759"/>
<evidence type="ECO:0000313" key="5">
    <source>
        <dbReference type="EMBL" id="TKA82941.1"/>
    </source>
</evidence>
<evidence type="ECO:0008006" key="7">
    <source>
        <dbReference type="Google" id="ProtNLM"/>
    </source>
</evidence>
<proteinExistence type="predicted"/>
<dbReference type="GO" id="GO:0031966">
    <property type="term" value="C:mitochondrial membrane"/>
    <property type="evidence" value="ECO:0007669"/>
    <property type="project" value="UniProtKB-SubCell"/>
</dbReference>
<keyword evidence="6" id="KW-1185">Reference proteome</keyword>
<organism evidence="5 6">
    <name type="scientific">Friedmanniomyces simplex</name>
    <dbReference type="NCBI Taxonomy" id="329884"/>
    <lineage>
        <taxon>Eukaryota</taxon>
        <taxon>Fungi</taxon>
        <taxon>Dikarya</taxon>
        <taxon>Ascomycota</taxon>
        <taxon>Pezizomycotina</taxon>
        <taxon>Dothideomycetes</taxon>
        <taxon>Dothideomycetidae</taxon>
        <taxon>Mycosphaerellales</taxon>
        <taxon>Teratosphaeriaceae</taxon>
        <taxon>Friedmanniomyces</taxon>
    </lineage>
</organism>
<dbReference type="EMBL" id="NAJQ01000021">
    <property type="protein sequence ID" value="TKA82941.1"/>
    <property type="molecule type" value="Genomic_DNA"/>
</dbReference>
<dbReference type="InterPro" id="IPR021278">
    <property type="entry name" value="ATP19"/>
</dbReference>
<feature type="region of interest" description="Disordered" evidence="4">
    <location>
        <begin position="15"/>
        <end position="35"/>
    </location>
</feature>
<dbReference type="AlphaFoldDB" id="A0A4U0Y1H2"/>
<dbReference type="GO" id="GO:0015986">
    <property type="term" value="P:proton motive force-driven ATP synthesis"/>
    <property type="evidence" value="ECO:0007669"/>
    <property type="project" value="TreeGrafter"/>
</dbReference>
<dbReference type="Proteomes" id="UP000309340">
    <property type="component" value="Unassembled WGS sequence"/>
</dbReference>
<keyword evidence="2" id="KW-0496">Mitochondrion</keyword>
<gene>
    <name evidence="5" type="ORF">B0A55_01304</name>
</gene>
<evidence type="ECO:0000256" key="4">
    <source>
        <dbReference type="SAM" id="MobiDB-lite"/>
    </source>
</evidence>
<comment type="subcellular location">
    <subcellularLocation>
        <location evidence="1">Mitochondrion membrane</location>
    </subcellularLocation>
</comment>
<evidence type="ECO:0000256" key="1">
    <source>
        <dbReference type="ARBA" id="ARBA00004325"/>
    </source>
</evidence>
<name>A0A4U0Y1H2_9PEZI</name>
<reference evidence="5 6" key="1">
    <citation type="submission" date="2017-03" db="EMBL/GenBank/DDBJ databases">
        <title>Genomes of endolithic fungi from Antarctica.</title>
        <authorList>
            <person name="Coleine C."/>
            <person name="Masonjones S."/>
            <person name="Stajich J.E."/>
        </authorList>
    </citation>
    <scope>NUCLEOTIDE SEQUENCE [LARGE SCALE GENOMIC DNA]</scope>
    <source>
        <strain evidence="5 6">CCFEE 5184</strain>
    </source>
</reference>
<sequence length="58" mass="6180">MATLGTTFVGAWAFMGGSPKPAQKTPPIQASSKDEENFIQDFLKQAEAEEKGKAGAKH</sequence>
<accession>A0A4U0Y1H2</accession>
<dbReference type="PANTHER" id="PTHR28074">
    <property type="entry name" value="ATP SYNTHASE SUBUNIT K, MITOCHONDRIAL"/>
    <property type="match status" value="1"/>
</dbReference>
<dbReference type="STRING" id="329884.A0A4U0Y1H2"/>
<dbReference type="Pfam" id="PF11022">
    <property type="entry name" value="ATP19"/>
    <property type="match status" value="1"/>
</dbReference>
<evidence type="ECO:0000256" key="2">
    <source>
        <dbReference type="ARBA" id="ARBA00023128"/>
    </source>
</evidence>